<evidence type="ECO:0000259" key="2">
    <source>
        <dbReference type="Pfam" id="PF00296"/>
    </source>
</evidence>
<organism evidence="3 4">
    <name type="scientific">Jiangella alkaliphila</name>
    <dbReference type="NCBI Taxonomy" id="419479"/>
    <lineage>
        <taxon>Bacteria</taxon>
        <taxon>Bacillati</taxon>
        <taxon>Actinomycetota</taxon>
        <taxon>Actinomycetes</taxon>
        <taxon>Jiangellales</taxon>
        <taxon>Jiangellaceae</taxon>
        <taxon>Jiangella</taxon>
    </lineage>
</organism>
<accession>A0A1H2LBF1</accession>
<feature type="domain" description="Luciferase-like" evidence="2">
    <location>
        <begin position="9"/>
        <end position="271"/>
    </location>
</feature>
<dbReference type="PANTHER" id="PTHR43244">
    <property type="match status" value="1"/>
</dbReference>
<dbReference type="EMBL" id="LT629791">
    <property type="protein sequence ID" value="SDU78144.1"/>
    <property type="molecule type" value="Genomic_DNA"/>
</dbReference>
<dbReference type="SUPFAM" id="SSF51679">
    <property type="entry name" value="Bacterial luciferase-like"/>
    <property type="match status" value="1"/>
</dbReference>
<dbReference type="InterPro" id="IPR011251">
    <property type="entry name" value="Luciferase-like_dom"/>
</dbReference>
<dbReference type="InterPro" id="IPR019945">
    <property type="entry name" value="F420_G6P_DH-rel"/>
</dbReference>
<evidence type="ECO:0000256" key="1">
    <source>
        <dbReference type="ARBA" id="ARBA00023002"/>
    </source>
</evidence>
<dbReference type="InterPro" id="IPR036661">
    <property type="entry name" value="Luciferase-like_sf"/>
</dbReference>
<keyword evidence="3" id="KW-0503">Monooxygenase</keyword>
<gene>
    <name evidence="3" type="ORF">SAMN04488563_5718</name>
</gene>
<proteinExistence type="predicted"/>
<protein>
    <submittedName>
        <fullName evidence="3">Luciferase-like monooxygenase</fullName>
    </submittedName>
</protein>
<dbReference type="GO" id="GO:0004497">
    <property type="term" value="F:monooxygenase activity"/>
    <property type="evidence" value="ECO:0007669"/>
    <property type="project" value="UniProtKB-KW"/>
</dbReference>
<dbReference type="STRING" id="419479.SAMN04488563_5718"/>
<dbReference type="Pfam" id="PF00296">
    <property type="entry name" value="Bac_luciferase"/>
    <property type="match status" value="1"/>
</dbReference>
<keyword evidence="4" id="KW-1185">Reference proteome</keyword>
<dbReference type="RefSeq" id="WP_046769660.1">
    <property type="nucleotide sequence ID" value="NZ_KQ061238.1"/>
</dbReference>
<evidence type="ECO:0000313" key="3">
    <source>
        <dbReference type="EMBL" id="SDU78144.1"/>
    </source>
</evidence>
<dbReference type="Gene3D" id="3.20.20.30">
    <property type="entry name" value="Luciferase-like domain"/>
    <property type="match status" value="1"/>
</dbReference>
<dbReference type="Proteomes" id="UP000182977">
    <property type="component" value="Chromosome I"/>
</dbReference>
<dbReference type="InterPro" id="IPR050564">
    <property type="entry name" value="F420-G6PD/mer"/>
</dbReference>
<dbReference type="OrthoDB" id="180193at2"/>
<sequence length="329" mass="35656">MVKFAWLCSHESYQPEDLVEQAVLAEQAGFDTVLGSDHFHPWVDDTSAAGFVWSWLGTVAARTERVELGTSVTCPLFHYHPGLVAQASATVQRLSGGRLLLGVGSGEAINETPLGWEFPGYGERMGRMREALEIIRRLHDGEKLDFAGEYYTTTTAKLYSPPTSKVPTLLAAGGPKSAAFAGAHADGLITSVKNPQDTIAKVIEPFRAAAAERGNDNPRILATRWTVLAGDEEEAWRALGPMRGLRAPGRLEAADPAVLRERADAMDRAEVLGSYTLVPDADALVEAYRPLVEQIDAEWVSIQVASNDPVATIKLIGENVLPRLRELAS</sequence>
<reference evidence="4" key="1">
    <citation type="submission" date="2016-10" db="EMBL/GenBank/DDBJ databases">
        <authorList>
            <person name="Varghese N."/>
            <person name="Submissions S."/>
        </authorList>
    </citation>
    <scope>NUCLEOTIDE SEQUENCE [LARGE SCALE GENOMIC DNA]</scope>
    <source>
        <strain evidence="4">DSM 45079</strain>
    </source>
</reference>
<keyword evidence="1" id="KW-0560">Oxidoreductase</keyword>
<name>A0A1H2LBF1_9ACTN</name>
<dbReference type="NCBIfam" id="TIGR03557">
    <property type="entry name" value="F420_G6P_family"/>
    <property type="match status" value="1"/>
</dbReference>
<evidence type="ECO:0000313" key="4">
    <source>
        <dbReference type="Proteomes" id="UP000182977"/>
    </source>
</evidence>
<dbReference type="AlphaFoldDB" id="A0A1H2LBF1"/>
<dbReference type="PANTHER" id="PTHR43244:SF1">
    <property type="entry name" value="5,10-METHYLENETETRAHYDROMETHANOPTERIN REDUCTASE"/>
    <property type="match status" value="1"/>
</dbReference>
<dbReference type="GO" id="GO:0016705">
    <property type="term" value="F:oxidoreductase activity, acting on paired donors, with incorporation or reduction of molecular oxygen"/>
    <property type="evidence" value="ECO:0007669"/>
    <property type="project" value="InterPro"/>
</dbReference>